<dbReference type="CDD" id="cd20343">
    <property type="entry name" value="BRcat_RBR_HHARI-like"/>
    <property type="match status" value="1"/>
</dbReference>
<evidence type="ECO:0000313" key="15">
    <source>
        <dbReference type="EMBL" id="EDV21022.1"/>
    </source>
</evidence>
<dbReference type="CDD" id="cd20356">
    <property type="entry name" value="Rcat_RBR_HHARI-like"/>
    <property type="match status" value="1"/>
</dbReference>
<dbReference type="Gene3D" id="3.30.40.10">
    <property type="entry name" value="Zinc/RING finger domain, C3HC4 (zinc finger)"/>
    <property type="match status" value="1"/>
</dbReference>
<dbReference type="InterPro" id="IPR017907">
    <property type="entry name" value="Znf_RING_CS"/>
</dbReference>
<dbReference type="PROSITE" id="PS50089">
    <property type="entry name" value="ZF_RING_2"/>
    <property type="match status" value="1"/>
</dbReference>
<evidence type="ECO:0000259" key="13">
    <source>
        <dbReference type="PROSITE" id="PS50089"/>
    </source>
</evidence>
<dbReference type="PROSITE" id="PS00518">
    <property type="entry name" value="ZF_RING_1"/>
    <property type="match status" value="1"/>
</dbReference>
<evidence type="ECO:0000256" key="7">
    <source>
        <dbReference type="ARBA" id="ARBA00022737"/>
    </source>
</evidence>
<keyword evidence="7" id="KW-0677">Repeat</keyword>
<dbReference type="RefSeq" id="XP_002116352.1">
    <property type="nucleotide sequence ID" value="XM_002116316.1"/>
</dbReference>
<keyword evidence="9" id="KW-0833">Ubl conjugation pathway</keyword>
<evidence type="ECO:0000256" key="4">
    <source>
        <dbReference type="ARBA" id="ARBA00012251"/>
    </source>
</evidence>
<dbReference type="Pfam" id="PF22605">
    <property type="entry name" value="IBR_2"/>
    <property type="match status" value="1"/>
</dbReference>
<evidence type="ECO:0000256" key="1">
    <source>
        <dbReference type="ARBA" id="ARBA00001798"/>
    </source>
</evidence>
<dbReference type="InterPro" id="IPR044066">
    <property type="entry name" value="TRIAD_supradom"/>
</dbReference>
<comment type="similarity">
    <text evidence="3">Belongs to the RBR family. Ariadne subfamily.</text>
</comment>
<accession>B3S802</accession>
<name>B3S802_TRIAD</name>
<evidence type="ECO:0000256" key="10">
    <source>
        <dbReference type="ARBA" id="ARBA00022833"/>
    </source>
</evidence>
<feature type="region of interest" description="Disordered" evidence="12">
    <location>
        <begin position="1"/>
        <end position="40"/>
    </location>
</feature>
<dbReference type="InterPro" id="IPR002867">
    <property type="entry name" value="IBR_dom"/>
</dbReference>
<evidence type="ECO:0000256" key="6">
    <source>
        <dbReference type="ARBA" id="ARBA00022723"/>
    </source>
</evidence>
<dbReference type="Pfam" id="PF01485">
    <property type="entry name" value="IBR"/>
    <property type="match status" value="1"/>
</dbReference>
<dbReference type="STRING" id="10228.B3S802"/>
<dbReference type="GO" id="GO:0031624">
    <property type="term" value="F:ubiquitin conjugating enzyme binding"/>
    <property type="evidence" value="ECO:0000318"/>
    <property type="project" value="GO_Central"/>
</dbReference>
<feature type="domain" description="RING-type" evidence="13">
    <location>
        <begin position="146"/>
        <end position="193"/>
    </location>
</feature>
<comment type="catalytic activity">
    <reaction evidence="1">
        <text>[E2 ubiquitin-conjugating enzyme]-S-ubiquitinyl-L-cysteine + [acceptor protein]-L-lysine = [E2 ubiquitin-conjugating enzyme]-L-cysteine + [acceptor protein]-N(6)-ubiquitinyl-L-lysine.</text>
        <dbReference type="EC" id="2.3.2.31"/>
    </reaction>
</comment>
<dbReference type="InterPro" id="IPR031127">
    <property type="entry name" value="E3_UB_ligase_RBR"/>
</dbReference>
<dbReference type="PhylomeDB" id="B3S802"/>
<dbReference type="GO" id="GO:0006511">
    <property type="term" value="P:ubiquitin-dependent protein catabolic process"/>
    <property type="evidence" value="ECO:0000318"/>
    <property type="project" value="GO_Central"/>
</dbReference>
<evidence type="ECO:0000256" key="9">
    <source>
        <dbReference type="ARBA" id="ARBA00022786"/>
    </source>
</evidence>
<dbReference type="FunCoup" id="B3S802">
    <property type="interactions" value="2556"/>
</dbReference>
<evidence type="ECO:0000256" key="2">
    <source>
        <dbReference type="ARBA" id="ARBA00004906"/>
    </source>
</evidence>
<dbReference type="Gene3D" id="1.20.120.1750">
    <property type="match status" value="1"/>
</dbReference>
<organism evidence="15 16">
    <name type="scientific">Trichoplax adhaerens</name>
    <name type="common">Trichoplax reptans</name>
    <dbReference type="NCBI Taxonomy" id="10228"/>
    <lineage>
        <taxon>Eukaryota</taxon>
        <taxon>Metazoa</taxon>
        <taxon>Placozoa</taxon>
        <taxon>Uniplacotomia</taxon>
        <taxon>Trichoplacea</taxon>
        <taxon>Trichoplacidae</taxon>
        <taxon>Trichoplax</taxon>
    </lineage>
</organism>
<dbReference type="eggNOG" id="KOG1815">
    <property type="taxonomic scope" value="Eukaryota"/>
</dbReference>
<gene>
    <name evidence="15" type="ORF">TRIADDRAFT_30786</name>
</gene>
<dbReference type="GO" id="GO:0008270">
    <property type="term" value="F:zinc ion binding"/>
    <property type="evidence" value="ECO:0007669"/>
    <property type="project" value="UniProtKB-KW"/>
</dbReference>
<dbReference type="EC" id="2.3.2.31" evidence="4"/>
<keyword evidence="5" id="KW-0808">Transferase</keyword>
<dbReference type="KEGG" id="tad:TRIADDRAFT_30786"/>
<dbReference type="GO" id="GO:0016567">
    <property type="term" value="P:protein ubiquitination"/>
    <property type="evidence" value="ECO:0007669"/>
    <property type="project" value="InterPro"/>
</dbReference>
<dbReference type="InterPro" id="IPR048962">
    <property type="entry name" value="ARIH1-like_UBL"/>
</dbReference>
<sequence>MESDEEGIYDVESDASINYNSSDDGIYSEGENTAHGEANDFMDEPTSYKCLTSDQIFNYMMKVVDEVNAILQLPPHITCILLNHFKWDKEKLMERYYEGDQDKIFEEAQTINPFRLKGKVVSSNTNNITSFSMQSTKRPLTTQEVCDICYLPSQHMNGLQCGHFFCIDCWNEYLRIKIIDEGQGQKIACPANDCNILTDYETILSLLRGSDIKTKYHQRLTDGFVMSHHLMKWCPSPGCSVVVKVTTAGTRNVTCICGHAFCFHCLQPIHEPVRCPLLKKWLRKCNDDSETAHWISANTKECPKCRATIEKNGGCNHMICQNKSCKFDFCWICLSAWSPHGSSWYNCNRYDANDSVAARTAQEKSRAALNRYLFYCDRYMNHRQSLELEHKLYSKIKFKMEEMQQHNMSWIEVQFLKKAVDILCKCRNTLKYTYVFAFYLRSNNQATIFEANQKDLEMATERLSEYLERDVTTDELSNIKQKVQDKAKYCEGRCEALLRHVYEGYDMDLWEYLDE</sequence>
<evidence type="ECO:0000259" key="14">
    <source>
        <dbReference type="PROSITE" id="PS51873"/>
    </source>
</evidence>
<keyword evidence="10" id="KW-0862">Zinc</keyword>
<dbReference type="FunFam" id="3.30.40.10:FF:000019">
    <property type="entry name" value="RBR-type E3 ubiquitin transferase"/>
    <property type="match status" value="1"/>
</dbReference>
<dbReference type="SUPFAM" id="SSF57850">
    <property type="entry name" value="RING/U-box"/>
    <property type="match status" value="3"/>
</dbReference>
<evidence type="ECO:0000256" key="12">
    <source>
        <dbReference type="SAM" id="MobiDB-lite"/>
    </source>
</evidence>
<feature type="compositionally biased region" description="Acidic residues" evidence="12">
    <location>
        <begin position="1"/>
        <end position="13"/>
    </location>
</feature>
<dbReference type="InterPro" id="IPR013083">
    <property type="entry name" value="Znf_RING/FYVE/PHD"/>
</dbReference>
<dbReference type="PANTHER" id="PTHR11685">
    <property type="entry name" value="RBR FAMILY RING FINGER AND IBR DOMAIN-CONTAINING"/>
    <property type="match status" value="1"/>
</dbReference>
<dbReference type="GeneID" id="6757649"/>
<evidence type="ECO:0000313" key="16">
    <source>
        <dbReference type="Proteomes" id="UP000009022"/>
    </source>
</evidence>
<evidence type="ECO:0000256" key="8">
    <source>
        <dbReference type="ARBA" id="ARBA00022771"/>
    </source>
</evidence>
<dbReference type="PROSITE" id="PS51873">
    <property type="entry name" value="TRIAD"/>
    <property type="match status" value="1"/>
</dbReference>
<dbReference type="HOGENOM" id="CLU_009823_4_2_1"/>
<proteinExistence type="inferred from homology"/>
<dbReference type="CTD" id="6757649"/>
<dbReference type="FunFam" id="1.20.120.1750:FF:000002">
    <property type="entry name" value="RBR-type E3 ubiquitin transferase"/>
    <property type="match status" value="1"/>
</dbReference>
<evidence type="ECO:0000256" key="3">
    <source>
        <dbReference type="ARBA" id="ARBA00005884"/>
    </source>
</evidence>
<dbReference type="InParanoid" id="B3S802"/>
<dbReference type="InterPro" id="IPR054694">
    <property type="entry name" value="Parkin-like_IBR"/>
</dbReference>
<keyword evidence="6" id="KW-0479">Metal-binding</keyword>
<dbReference type="InterPro" id="IPR001841">
    <property type="entry name" value="Znf_RING"/>
</dbReference>
<evidence type="ECO:0000256" key="11">
    <source>
        <dbReference type="PROSITE-ProRule" id="PRU00175"/>
    </source>
</evidence>
<dbReference type="GO" id="GO:0005737">
    <property type="term" value="C:cytoplasm"/>
    <property type="evidence" value="ECO:0000318"/>
    <property type="project" value="GO_Central"/>
</dbReference>
<dbReference type="OMA" id="HRFCMIC"/>
<comment type="pathway">
    <text evidence="2">Protein modification; protein ubiquitination.</text>
</comment>
<dbReference type="Pfam" id="PF19422">
    <property type="entry name" value="Ariadne"/>
    <property type="match status" value="1"/>
</dbReference>
<evidence type="ECO:0000256" key="5">
    <source>
        <dbReference type="ARBA" id="ARBA00022679"/>
    </source>
</evidence>
<dbReference type="InterPro" id="IPR045840">
    <property type="entry name" value="Ariadne"/>
</dbReference>
<dbReference type="EMBL" id="DS985255">
    <property type="protein sequence ID" value="EDV21022.1"/>
    <property type="molecule type" value="Genomic_DNA"/>
</dbReference>
<keyword evidence="8 11" id="KW-0863">Zinc-finger</keyword>
<protein>
    <recommendedName>
        <fullName evidence="4">RBR-type E3 ubiquitin transferase</fullName>
        <ecNumber evidence="4">2.3.2.31</ecNumber>
    </recommendedName>
</protein>
<dbReference type="AlphaFoldDB" id="B3S802"/>
<keyword evidence="16" id="KW-1185">Reference proteome</keyword>
<feature type="domain" description="RING-type" evidence="14">
    <location>
        <begin position="142"/>
        <end position="351"/>
    </location>
</feature>
<dbReference type="SMART" id="SM00647">
    <property type="entry name" value="IBR"/>
    <property type="match status" value="2"/>
</dbReference>
<dbReference type="GO" id="GO:0000151">
    <property type="term" value="C:ubiquitin ligase complex"/>
    <property type="evidence" value="ECO:0000318"/>
    <property type="project" value="GO_Central"/>
</dbReference>
<dbReference type="GO" id="GO:0061630">
    <property type="term" value="F:ubiquitin protein ligase activity"/>
    <property type="evidence" value="ECO:0000318"/>
    <property type="project" value="GO_Central"/>
</dbReference>
<dbReference type="OrthoDB" id="10009520at2759"/>
<reference evidence="15 16" key="1">
    <citation type="journal article" date="2008" name="Nature">
        <title>The Trichoplax genome and the nature of placozoans.</title>
        <authorList>
            <person name="Srivastava M."/>
            <person name="Begovic E."/>
            <person name="Chapman J."/>
            <person name="Putnam N.H."/>
            <person name="Hellsten U."/>
            <person name="Kawashima T."/>
            <person name="Kuo A."/>
            <person name="Mitros T."/>
            <person name="Salamov A."/>
            <person name="Carpenter M.L."/>
            <person name="Signorovitch A.Y."/>
            <person name="Moreno M.A."/>
            <person name="Kamm K."/>
            <person name="Grimwood J."/>
            <person name="Schmutz J."/>
            <person name="Shapiro H."/>
            <person name="Grigoriev I.V."/>
            <person name="Buss L.W."/>
            <person name="Schierwater B."/>
            <person name="Dellaporta S.L."/>
            <person name="Rokhsar D.S."/>
        </authorList>
    </citation>
    <scope>NUCLEOTIDE SEQUENCE [LARGE SCALE GENOMIC DNA]</scope>
    <source>
        <strain evidence="15 16">Grell-BS-1999</strain>
    </source>
</reference>
<dbReference type="Pfam" id="PF21235">
    <property type="entry name" value="UBA_ARI1"/>
    <property type="match status" value="1"/>
</dbReference>
<dbReference type="Proteomes" id="UP000009022">
    <property type="component" value="Unassembled WGS sequence"/>
</dbReference>